<gene>
    <name evidence="2" type="ORF">UFOPK2992_00771</name>
</gene>
<sequence>MTTNGRHFAANATGQHGIISRRQANAGGATRAMLRSRVQSGDLERTGVRTFTSPFALKTTIGALHALMLDVGDPVWVSGPTAAALHGFDGFRLAPPFHLTLPHQRHIQRLGHVFHRSLELPLIDQSTVNGLATTSPTRTLIDLARIETPQRLTAALDSALRDGGSAEDFLHRRISDLRTSGRYGIPALLDVIEGSELSRGGHSWLERRFLELVGQANIGLPDTQAVLSRQRNRTIRVDCHFAGTPFIVELLGYRWHRTKQQMQNDAERMNRLQLAGFVVIQFTYADIAQNPSGTIDVLRSFLVGPPTKRLLKTIGQPPT</sequence>
<feature type="domain" description="DUF559" evidence="1">
    <location>
        <begin position="238"/>
        <end position="298"/>
    </location>
</feature>
<dbReference type="EMBL" id="CAFAAI010000115">
    <property type="protein sequence ID" value="CAB4796514.1"/>
    <property type="molecule type" value="Genomic_DNA"/>
</dbReference>
<evidence type="ECO:0000259" key="1">
    <source>
        <dbReference type="Pfam" id="PF04480"/>
    </source>
</evidence>
<evidence type="ECO:0000313" key="2">
    <source>
        <dbReference type="EMBL" id="CAB4796514.1"/>
    </source>
</evidence>
<name>A0A6J6XLL7_9ZZZZ</name>
<reference evidence="2" key="1">
    <citation type="submission" date="2020-05" db="EMBL/GenBank/DDBJ databases">
        <authorList>
            <person name="Chiriac C."/>
            <person name="Salcher M."/>
            <person name="Ghai R."/>
            <person name="Kavagutti S V."/>
        </authorList>
    </citation>
    <scope>NUCLEOTIDE SEQUENCE</scope>
</reference>
<dbReference type="InterPro" id="IPR007569">
    <property type="entry name" value="DUF559"/>
</dbReference>
<dbReference type="AlphaFoldDB" id="A0A6J6XLL7"/>
<dbReference type="Gene3D" id="3.40.960.10">
    <property type="entry name" value="VSR Endonuclease"/>
    <property type="match status" value="1"/>
</dbReference>
<accession>A0A6J6XLL7</accession>
<proteinExistence type="predicted"/>
<protein>
    <submittedName>
        <fullName evidence="2">Unannotated protein</fullName>
    </submittedName>
</protein>
<dbReference type="Pfam" id="PF04480">
    <property type="entry name" value="DUF559"/>
    <property type="match status" value="1"/>
</dbReference>
<organism evidence="2">
    <name type="scientific">freshwater metagenome</name>
    <dbReference type="NCBI Taxonomy" id="449393"/>
    <lineage>
        <taxon>unclassified sequences</taxon>
        <taxon>metagenomes</taxon>
        <taxon>ecological metagenomes</taxon>
    </lineage>
</organism>